<evidence type="ECO:0000256" key="4">
    <source>
        <dbReference type="ARBA" id="ARBA00023306"/>
    </source>
</evidence>
<proteinExistence type="predicted"/>
<evidence type="ECO:0000256" key="3">
    <source>
        <dbReference type="ARBA" id="ARBA00022829"/>
    </source>
</evidence>
<dbReference type="PANTHER" id="PTHR34298:SF2">
    <property type="entry name" value="SEGREGATION AND CONDENSATION PROTEIN B"/>
    <property type="match status" value="1"/>
</dbReference>
<accession>A0A517NTB0</accession>
<protein>
    <submittedName>
        <fullName evidence="6">Segregation and condensation protein B</fullName>
    </submittedName>
</protein>
<feature type="compositionally biased region" description="Acidic residues" evidence="5">
    <location>
        <begin position="1"/>
        <end position="32"/>
    </location>
</feature>
<dbReference type="Proteomes" id="UP000319817">
    <property type="component" value="Chromosome"/>
</dbReference>
<keyword evidence="7" id="KW-1185">Reference proteome</keyword>
<keyword evidence="3" id="KW-0159">Chromosome partition</keyword>
<dbReference type="Pfam" id="PF04079">
    <property type="entry name" value="SMC_ScpB"/>
    <property type="match status" value="1"/>
</dbReference>
<dbReference type="EMBL" id="CP036526">
    <property type="protein sequence ID" value="QDT10360.1"/>
    <property type="molecule type" value="Genomic_DNA"/>
</dbReference>
<dbReference type="RefSeq" id="WP_145417886.1">
    <property type="nucleotide sequence ID" value="NZ_CP036526.1"/>
</dbReference>
<dbReference type="InterPro" id="IPR036390">
    <property type="entry name" value="WH_DNA-bd_sf"/>
</dbReference>
<dbReference type="OrthoDB" id="258422at2"/>
<dbReference type="Gene3D" id="1.10.10.10">
    <property type="entry name" value="Winged helix-like DNA-binding domain superfamily/Winged helix DNA-binding domain"/>
    <property type="match status" value="2"/>
</dbReference>
<sequence length="262" mass="29390">MHNEEPDDHEQDSEEQDSEELDADEHDDDELTELSLDNLGAAYAKAAAEHDPESFVHVAEETPEAEDDDSAAAPVDFEDEEEGVATPESIVEASLFVGHPENKSFSEERLASLMRDVTPEEVIEIIDGLNSSYREAEQGIRIVRDDHGYRMTIAPAVEKVRRSFLGKVREAKLSQAAIEVLALVAYQPGVTTQIVQDQRGRESGSLLNQLVRRRLLEMRREKPADGGRAVPHYYPTERFLQLFGLETLEDLPHVEEGIRDSL</sequence>
<dbReference type="InterPro" id="IPR036388">
    <property type="entry name" value="WH-like_DNA-bd_sf"/>
</dbReference>
<keyword evidence="4" id="KW-0131">Cell cycle</keyword>
<name>A0A517NTB0_9BACT</name>
<dbReference type="GO" id="GO:0051304">
    <property type="term" value="P:chromosome separation"/>
    <property type="evidence" value="ECO:0007669"/>
    <property type="project" value="InterPro"/>
</dbReference>
<evidence type="ECO:0000256" key="5">
    <source>
        <dbReference type="SAM" id="MobiDB-lite"/>
    </source>
</evidence>
<dbReference type="PANTHER" id="PTHR34298">
    <property type="entry name" value="SEGREGATION AND CONDENSATION PROTEIN B"/>
    <property type="match status" value="1"/>
</dbReference>
<feature type="compositionally biased region" description="Basic and acidic residues" evidence="5">
    <location>
        <begin position="47"/>
        <end position="60"/>
    </location>
</feature>
<evidence type="ECO:0000256" key="2">
    <source>
        <dbReference type="ARBA" id="ARBA00022618"/>
    </source>
</evidence>
<keyword evidence="1" id="KW-0963">Cytoplasm</keyword>
<organism evidence="6 7">
    <name type="scientific">Stieleria marina</name>
    <dbReference type="NCBI Taxonomy" id="1930275"/>
    <lineage>
        <taxon>Bacteria</taxon>
        <taxon>Pseudomonadati</taxon>
        <taxon>Planctomycetota</taxon>
        <taxon>Planctomycetia</taxon>
        <taxon>Pirellulales</taxon>
        <taxon>Pirellulaceae</taxon>
        <taxon>Stieleria</taxon>
    </lineage>
</organism>
<dbReference type="AlphaFoldDB" id="A0A517NTB0"/>
<reference evidence="6 7" key="1">
    <citation type="submission" date="2019-02" db="EMBL/GenBank/DDBJ databases">
        <title>Deep-cultivation of Planctomycetes and their phenomic and genomic characterization uncovers novel biology.</title>
        <authorList>
            <person name="Wiegand S."/>
            <person name="Jogler M."/>
            <person name="Boedeker C."/>
            <person name="Pinto D."/>
            <person name="Vollmers J."/>
            <person name="Rivas-Marin E."/>
            <person name="Kohn T."/>
            <person name="Peeters S.H."/>
            <person name="Heuer A."/>
            <person name="Rast P."/>
            <person name="Oberbeckmann S."/>
            <person name="Bunk B."/>
            <person name="Jeske O."/>
            <person name="Meyerdierks A."/>
            <person name="Storesund J.E."/>
            <person name="Kallscheuer N."/>
            <person name="Luecker S."/>
            <person name="Lage O.M."/>
            <person name="Pohl T."/>
            <person name="Merkel B.J."/>
            <person name="Hornburger P."/>
            <person name="Mueller R.-W."/>
            <person name="Bruemmer F."/>
            <person name="Labrenz M."/>
            <person name="Spormann A.M."/>
            <person name="Op den Camp H."/>
            <person name="Overmann J."/>
            <person name="Amann R."/>
            <person name="Jetten M.S.M."/>
            <person name="Mascher T."/>
            <person name="Medema M.H."/>
            <person name="Devos D.P."/>
            <person name="Kaster A.-K."/>
            <person name="Ovreas L."/>
            <person name="Rohde M."/>
            <person name="Galperin M.Y."/>
            <person name="Jogler C."/>
        </authorList>
    </citation>
    <scope>NUCLEOTIDE SEQUENCE [LARGE SCALE GENOMIC DNA]</scope>
    <source>
        <strain evidence="6 7">K23_9</strain>
    </source>
</reference>
<feature type="compositionally biased region" description="Acidic residues" evidence="5">
    <location>
        <begin position="61"/>
        <end position="83"/>
    </location>
</feature>
<dbReference type="SUPFAM" id="SSF46785">
    <property type="entry name" value="Winged helix' DNA-binding domain"/>
    <property type="match status" value="2"/>
</dbReference>
<dbReference type="InterPro" id="IPR005234">
    <property type="entry name" value="ScpB_csome_segregation"/>
</dbReference>
<evidence type="ECO:0000313" key="7">
    <source>
        <dbReference type="Proteomes" id="UP000319817"/>
    </source>
</evidence>
<keyword evidence="2" id="KW-0132">Cell division</keyword>
<feature type="region of interest" description="Disordered" evidence="5">
    <location>
        <begin position="1"/>
        <end position="85"/>
    </location>
</feature>
<dbReference type="GO" id="GO:0051301">
    <property type="term" value="P:cell division"/>
    <property type="evidence" value="ECO:0007669"/>
    <property type="project" value="UniProtKB-KW"/>
</dbReference>
<gene>
    <name evidence="6" type="primary">scpB</name>
    <name evidence="6" type="ORF">K239x_23160</name>
</gene>
<evidence type="ECO:0000313" key="6">
    <source>
        <dbReference type="EMBL" id="QDT10360.1"/>
    </source>
</evidence>
<evidence type="ECO:0000256" key="1">
    <source>
        <dbReference type="ARBA" id="ARBA00022490"/>
    </source>
</evidence>